<proteinExistence type="predicted"/>
<dbReference type="PANTHER" id="PTHR43591:SF24">
    <property type="entry name" value="2-METHOXY-6-POLYPRENYL-1,4-BENZOQUINOL METHYLASE, MITOCHONDRIAL"/>
    <property type="match status" value="1"/>
</dbReference>
<dbReference type="GO" id="GO:0008168">
    <property type="term" value="F:methyltransferase activity"/>
    <property type="evidence" value="ECO:0007669"/>
    <property type="project" value="TreeGrafter"/>
</dbReference>
<evidence type="ECO:0000313" key="2">
    <source>
        <dbReference type="EMBL" id="RIA96664.1"/>
    </source>
</evidence>
<reference evidence="2 3" key="1">
    <citation type="submission" date="2018-06" db="EMBL/GenBank/DDBJ databases">
        <title>Comparative genomics reveals the genomic features of Rhizophagus irregularis, R. cerebriforme, R. diaphanum and Gigaspora rosea, and their symbiotic lifestyle signature.</title>
        <authorList>
            <person name="Morin E."/>
            <person name="San Clemente H."/>
            <person name="Chen E.C.H."/>
            <person name="De La Providencia I."/>
            <person name="Hainaut M."/>
            <person name="Kuo A."/>
            <person name="Kohler A."/>
            <person name="Murat C."/>
            <person name="Tang N."/>
            <person name="Roy S."/>
            <person name="Loubradou J."/>
            <person name="Henrissat B."/>
            <person name="Grigoriev I.V."/>
            <person name="Corradi N."/>
            <person name="Roux C."/>
            <person name="Martin F.M."/>
        </authorList>
    </citation>
    <scope>NUCLEOTIDE SEQUENCE [LARGE SCALE GENOMIC DNA]</scope>
    <source>
        <strain evidence="2 3">DAOM 227022</strain>
    </source>
</reference>
<organism evidence="2 3">
    <name type="scientific">Glomus cerebriforme</name>
    <dbReference type="NCBI Taxonomy" id="658196"/>
    <lineage>
        <taxon>Eukaryota</taxon>
        <taxon>Fungi</taxon>
        <taxon>Fungi incertae sedis</taxon>
        <taxon>Mucoromycota</taxon>
        <taxon>Glomeromycotina</taxon>
        <taxon>Glomeromycetes</taxon>
        <taxon>Glomerales</taxon>
        <taxon>Glomeraceae</taxon>
        <taxon>Glomus</taxon>
    </lineage>
</organism>
<protein>
    <recommendedName>
        <fullName evidence="1">Methyltransferase domain-containing protein</fullName>
    </recommendedName>
</protein>
<evidence type="ECO:0000313" key="3">
    <source>
        <dbReference type="Proteomes" id="UP000265703"/>
    </source>
</evidence>
<dbReference type="InterPro" id="IPR029063">
    <property type="entry name" value="SAM-dependent_MTases_sf"/>
</dbReference>
<comment type="caution">
    <text evidence="2">The sequence shown here is derived from an EMBL/GenBank/DDBJ whole genome shotgun (WGS) entry which is preliminary data.</text>
</comment>
<dbReference type="CDD" id="cd02440">
    <property type="entry name" value="AdoMet_MTases"/>
    <property type="match status" value="1"/>
</dbReference>
<dbReference type="PANTHER" id="PTHR43591">
    <property type="entry name" value="METHYLTRANSFERASE"/>
    <property type="match status" value="1"/>
</dbReference>
<dbReference type="Proteomes" id="UP000265703">
    <property type="component" value="Unassembled WGS sequence"/>
</dbReference>
<dbReference type="SUPFAM" id="SSF53335">
    <property type="entry name" value="S-adenosyl-L-methionine-dependent methyltransferases"/>
    <property type="match status" value="1"/>
</dbReference>
<name>A0A397TP69_9GLOM</name>
<dbReference type="Pfam" id="PF13649">
    <property type="entry name" value="Methyltransf_25"/>
    <property type="match status" value="1"/>
</dbReference>
<evidence type="ECO:0000259" key="1">
    <source>
        <dbReference type="Pfam" id="PF13649"/>
    </source>
</evidence>
<dbReference type="EMBL" id="QKYT01000041">
    <property type="protein sequence ID" value="RIA96664.1"/>
    <property type="molecule type" value="Genomic_DNA"/>
</dbReference>
<dbReference type="AlphaFoldDB" id="A0A397TP69"/>
<accession>A0A397TP69</accession>
<dbReference type="InterPro" id="IPR041698">
    <property type="entry name" value="Methyltransf_25"/>
</dbReference>
<feature type="domain" description="Methyltransferase" evidence="1">
    <location>
        <begin position="90"/>
        <end position="184"/>
    </location>
</feature>
<sequence>MGTSVSKRKKKILRRSLSRETDGFFNKFFDDMKSHDTRNSRNSKYSKHSSSINIKEPNELDSSHYVVQKLWDCDFKAPVKDILNAGNARVLDVATRKGTWVMQCAENFPWSNFTGVDVFPVFPTVTNIKLMNATFLQSNILKKLLFCDNTFDFVHMQCLTLFFTDKELENKVLKELIRVCKPGGWIELVKLDCNHLNQGPTFKKISETVIGYLSAHDMQPIIGENLSRYLTQTGQVIDIKEEIKIMPYHGNKLSKSCREQLIDNIQTYKGIFTTYMGYSYEEWDETLKILKKEVNDYKTEGIMRRIYCKKIIPIQESKSV</sequence>
<dbReference type="STRING" id="658196.A0A397TP69"/>
<gene>
    <name evidence="2" type="ORF">C1645_815083</name>
</gene>
<dbReference type="OrthoDB" id="184880at2759"/>
<keyword evidence="3" id="KW-1185">Reference proteome</keyword>
<dbReference type="Gene3D" id="3.40.50.150">
    <property type="entry name" value="Vaccinia Virus protein VP39"/>
    <property type="match status" value="1"/>
</dbReference>